<protein>
    <submittedName>
        <fullName evidence="1">Uncharacterized protein</fullName>
    </submittedName>
</protein>
<name>A0ABS8MBS5_9FLAO</name>
<accession>A0ABS8MBS5</accession>
<sequence>MLSILHTFLKWPIYDFLLEKYGKTTSGKIVKEKGYNGKGGHILREEKGDAIIYQYSFRMNNKSYFGDSQSSDYNINDTINIIYLENFPGINRPKYYLYK</sequence>
<dbReference type="RefSeq" id="WP_230033973.1">
    <property type="nucleotide sequence ID" value="NZ_JAJJMM010000001.1"/>
</dbReference>
<proteinExistence type="predicted"/>
<evidence type="ECO:0000313" key="1">
    <source>
        <dbReference type="EMBL" id="MCC9062401.1"/>
    </source>
</evidence>
<reference evidence="1" key="1">
    <citation type="submission" date="2021-11" db="EMBL/GenBank/DDBJ databases">
        <title>Description of novel Flavobacterium species.</title>
        <authorList>
            <person name="Saticioglu I.B."/>
            <person name="Ay H."/>
            <person name="Altun S."/>
            <person name="Duman M."/>
        </authorList>
    </citation>
    <scope>NUCLEOTIDE SEQUENCE</scope>
    <source>
        <strain evidence="1">F-30</strain>
    </source>
</reference>
<evidence type="ECO:0000313" key="2">
    <source>
        <dbReference type="Proteomes" id="UP001430679"/>
    </source>
</evidence>
<organism evidence="1 2">
    <name type="scientific">Flavobacterium piscisymbiosum</name>
    <dbReference type="NCBI Taxonomy" id="2893753"/>
    <lineage>
        <taxon>Bacteria</taxon>
        <taxon>Pseudomonadati</taxon>
        <taxon>Bacteroidota</taxon>
        <taxon>Flavobacteriia</taxon>
        <taxon>Flavobacteriales</taxon>
        <taxon>Flavobacteriaceae</taxon>
        <taxon>Flavobacterium</taxon>
    </lineage>
</organism>
<dbReference type="EMBL" id="JAJJMM010000001">
    <property type="protein sequence ID" value="MCC9062401.1"/>
    <property type="molecule type" value="Genomic_DNA"/>
</dbReference>
<keyword evidence="2" id="KW-1185">Reference proteome</keyword>
<comment type="caution">
    <text evidence="1">The sequence shown here is derived from an EMBL/GenBank/DDBJ whole genome shotgun (WGS) entry which is preliminary data.</text>
</comment>
<dbReference type="Proteomes" id="UP001430679">
    <property type="component" value="Unassembled WGS sequence"/>
</dbReference>
<gene>
    <name evidence="1" type="ORF">LNP81_05285</name>
</gene>